<protein>
    <submittedName>
        <fullName evidence="5">Sugar isomerase</fullName>
    </submittedName>
</protein>
<keyword evidence="3 5" id="KW-0413">Isomerase</keyword>
<dbReference type="PANTHER" id="PTHR30268:SF0">
    <property type="entry name" value="L-RHAMNOSE ISOMERASE"/>
    <property type="match status" value="1"/>
</dbReference>
<proteinExistence type="predicted"/>
<evidence type="ECO:0000256" key="3">
    <source>
        <dbReference type="ARBA" id="ARBA00023235"/>
    </source>
</evidence>
<accession>A0A5P2G4D2</accession>
<sequence>MILDKQKIDSLNSDGLTLHQNKIQVLKDSIPNFEEVISKLVDFQIAIPSWALGTGGTRFGRFAGTGEPRNIEEKLEDVALLNDLTKSCNSISLHIPWDIPQDYDALRAKASDLGLHFDAVNSNTFQDQKGQDFSYKFGSLHHVNKDIRQKAIEHNIEVIQHGDKLGSKALSLWLSDGSDFPGELNFRGAFERTLESLQEIYKALPDDWKFYIEYKCFEPHFYSTTIADWGQSYLLASKLGPKAVTLVDLGHHLPGANIEQIVSLLLMEDKLAGFHFNDSKYSDDDLTAGSINPYQLFLIFHELVEGLDHKGKRHATDIGWMIDASHNVKDPIEDLLQSVEAIKLAYAQALIIDQNALTGAQNNNKVALAQDIIQDAYRTDVRPLLAEARLRSGAALSPIKAFNSLDIRNELVKERGLHSVATGL</sequence>
<dbReference type="SUPFAM" id="SSF51658">
    <property type="entry name" value="Xylose isomerase-like"/>
    <property type="match status" value="1"/>
</dbReference>
<dbReference type="EMBL" id="CP044016">
    <property type="protein sequence ID" value="QES88620.1"/>
    <property type="molecule type" value="Genomic_DNA"/>
</dbReference>
<dbReference type="InterPro" id="IPR036237">
    <property type="entry name" value="Xyl_isomerase-like_sf"/>
</dbReference>
<evidence type="ECO:0000256" key="1">
    <source>
        <dbReference type="ARBA" id="ARBA00022723"/>
    </source>
</evidence>
<dbReference type="InterPro" id="IPR050337">
    <property type="entry name" value="L-rhamnose_isomerase"/>
</dbReference>
<keyword evidence="1" id="KW-0479">Metal-binding</keyword>
<dbReference type="GO" id="GO:0046872">
    <property type="term" value="F:metal ion binding"/>
    <property type="evidence" value="ECO:0007669"/>
    <property type="project" value="UniProtKB-KW"/>
</dbReference>
<dbReference type="OrthoDB" id="5174871at2"/>
<gene>
    <name evidence="5" type="ORF">E0W69_008105</name>
</gene>
<feature type="domain" description="Xylose isomerase-like TIM barrel" evidence="4">
    <location>
        <begin position="100"/>
        <end position="285"/>
    </location>
</feature>
<dbReference type="Proteomes" id="UP000292424">
    <property type="component" value="Chromosome"/>
</dbReference>
<keyword evidence="2" id="KW-0464">Manganese</keyword>
<dbReference type="KEGG" id="arac:E0W69_008105"/>
<evidence type="ECO:0000313" key="6">
    <source>
        <dbReference type="Proteomes" id="UP000292424"/>
    </source>
</evidence>
<organism evidence="5 6">
    <name type="scientific">Rhizosphaericola mali</name>
    <dbReference type="NCBI Taxonomy" id="2545455"/>
    <lineage>
        <taxon>Bacteria</taxon>
        <taxon>Pseudomonadati</taxon>
        <taxon>Bacteroidota</taxon>
        <taxon>Chitinophagia</taxon>
        <taxon>Chitinophagales</taxon>
        <taxon>Chitinophagaceae</taxon>
        <taxon>Rhizosphaericola</taxon>
    </lineage>
</organism>
<keyword evidence="6" id="KW-1185">Reference proteome</keyword>
<name>A0A5P2G4D2_9BACT</name>
<evidence type="ECO:0000256" key="2">
    <source>
        <dbReference type="ARBA" id="ARBA00023211"/>
    </source>
</evidence>
<evidence type="ECO:0000313" key="5">
    <source>
        <dbReference type="EMBL" id="QES88620.1"/>
    </source>
</evidence>
<dbReference type="Gene3D" id="3.20.20.150">
    <property type="entry name" value="Divalent-metal-dependent TIM barrel enzymes"/>
    <property type="match status" value="1"/>
</dbReference>
<dbReference type="AlphaFoldDB" id="A0A5P2G4D2"/>
<reference evidence="5 6" key="1">
    <citation type="submission" date="2019-09" db="EMBL/GenBank/DDBJ databases">
        <title>Complete genome sequence of Arachidicoccus sp. B3-10 isolated from apple orchard soil.</title>
        <authorList>
            <person name="Kim H.S."/>
            <person name="Han K.-I."/>
            <person name="Suh M.K."/>
            <person name="Lee K.C."/>
            <person name="Eom M.K."/>
            <person name="Kim J.-S."/>
            <person name="Kang S.W."/>
            <person name="Sin Y."/>
            <person name="Lee J.-S."/>
        </authorList>
    </citation>
    <scope>NUCLEOTIDE SEQUENCE [LARGE SCALE GENOMIC DNA]</scope>
    <source>
        <strain evidence="5 6">B3-10</strain>
    </source>
</reference>
<dbReference type="InterPro" id="IPR013022">
    <property type="entry name" value="Xyl_isomerase-like_TIM-brl"/>
</dbReference>
<dbReference type="RefSeq" id="WP_131329570.1">
    <property type="nucleotide sequence ID" value="NZ_CP044016.1"/>
</dbReference>
<evidence type="ECO:0000259" key="4">
    <source>
        <dbReference type="Pfam" id="PF01261"/>
    </source>
</evidence>
<dbReference type="PANTHER" id="PTHR30268">
    <property type="entry name" value="L-RHAMNOSE ISOMERASE"/>
    <property type="match status" value="1"/>
</dbReference>
<dbReference type="Pfam" id="PF01261">
    <property type="entry name" value="AP_endonuc_2"/>
    <property type="match status" value="1"/>
</dbReference>
<dbReference type="GO" id="GO:0016853">
    <property type="term" value="F:isomerase activity"/>
    <property type="evidence" value="ECO:0007669"/>
    <property type="project" value="UniProtKB-KW"/>
</dbReference>